<feature type="compositionally biased region" description="Low complexity" evidence="1">
    <location>
        <begin position="44"/>
        <end position="63"/>
    </location>
</feature>
<feature type="compositionally biased region" description="Basic and acidic residues" evidence="1">
    <location>
        <begin position="1"/>
        <end position="14"/>
    </location>
</feature>
<feature type="transmembrane region" description="Helical" evidence="2">
    <location>
        <begin position="191"/>
        <end position="209"/>
    </location>
</feature>
<protein>
    <submittedName>
        <fullName evidence="3">Uncharacterized protein</fullName>
    </submittedName>
</protein>
<evidence type="ECO:0000313" key="3">
    <source>
        <dbReference type="EMBL" id="ABS52515.1"/>
    </source>
</evidence>
<dbReference type="KEGG" id="cha:CHAB381_1432"/>
<keyword evidence="2" id="KW-0472">Membrane</keyword>
<dbReference type="STRING" id="360107.CHAB381_1432"/>
<evidence type="ECO:0000256" key="2">
    <source>
        <dbReference type="SAM" id="Phobius"/>
    </source>
</evidence>
<keyword evidence="2" id="KW-1133">Transmembrane helix</keyword>
<dbReference type="EMBL" id="CP000776">
    <property type="protein sequence ID" value="ABS52515.1"/>
    <property type="molecule type" value="Genomic_DNA"/>
</dbReference>
<evidence type="ECO:0000313" key="4">
    <source>
        <dbReference type="Proteomes" id="UP000002407"/>
    </source>
</evidence>
<feature type="compositionally biased region" description="Basic and acidic residues" evidence="1">
    <location>
        <begin position="28"/>
        <end position="43"/>
    </location>
</feature>
<dbReference type="RefSeq" id="WP_012109277.1">
    <property type="nucleotide sequence ID" value="NC_009714.1"/>
</dbReference>
<evidence type="ECO:0000256" key="1">
    <source>
        <dbReference type="SAM" id="MobiDB-lite"/>
    </source>
</evidence>
<sequence>MSDDKREKLREYLRNNRPKNSVNLGNSYDDKENSNKNLEKDLNSDNLNLNNNSDLDNSQISDNKINSNKRDYDKEPIIIKSLGATGIYFYAILVAIAMFFLDKKMYDLGILQPNYSSTTLYYVYTSEGFLPRIISMIIFAFAVKLIVKKDLIIINNSYITYNNNYNSKGLDVYTIKYDNFLSRNNLINTNLWHKLCILLVLILVMSFLFKNYEIFYMVAKIPIYIYFPFILMVFMNGGLNYILSFGVLYIKTKNYKKIIPLISKKDRYEIRMYFLEKLGIDIENKIIYLLPQLNKE</sequence>
<keyword evidence="2" id="KW-0812">Transmembrane</keyword>
<dbReference type="Proteomes" id="UP000002407">
    <property type="component" value="Chromosome"/>
</dbReference>
<reference evidence="4" key="1">
    <citation type="submission" date="2007-07" db="EMBL/GenBank/DDBJ databases">
        <title>Complete genome sequence of Campylobacter hominis ATCC BAA-381, a commensal isolated from the human gastrointestinal tract.</title>
        <authorList>
            <person name="Fouts D.E."/>
            <person name="Mongodin E.F."/>
            <person name="Puiu D."/>
            <person name="Sebastian Y."/>
            <person name="Miller W.G."/>
            <person name="Mandrell R.E."/>
            <person name="Nelson K.E."/>
        </authorList>
    </citation>
    <scope>NUCLEOTIDE SEQUENCE [LARGE SCALE GENOMIC DNA]</scope>
    <source>
        <strain evidence="4">ATCC BAA-381 / LMG 19568 / NCTC 13146 / CH001A</strain>
    </source>
</reference>
<accession>A7I383</accession>
<dbReference type="eggNOG" id="ENOG5031AGM">
    <property type="taxonomic scope" value="Bacteria"/>
</dbReference>
<feature type="transmembrane region" description="Helical" evidence="2">
    <location>
        <begin position="77"/>
        <end position="101"/>
    </location>
</feature>
<gene>
    <name evidence="3" type="ordered locus">CHAB381_1432</name>
</gene>
<dbReference type="HOGENOM" id="CLU_926476_0_0_7"/>
<feature type="transmembrane region" description="Helical" evidence="2">
    <location>
        <begin position="221"/>
        <end position="250"/>
    </location>
</feature>
<organism evidence="3 4">
    <name type="scientific">Campylobacter hominis (strain ATCC BAA-381 / DSM 21671 / CCUG 45161 / LMG 19568 / NCTC 13146 / CH001A)</name>
    <dbReference type="NCBI Taxonomy" id="360107"/>
    <lineage>
        <taxon>Bacteria</taxon>
        <taxon>Pseudomonadati</taxon>
        <taxon>Campylobacterota</taxon>
        <taxon>Epsilonproteobacteria</taxon>
        <taxon>Campylobacterales</taxon>
        <taxon>Campylobacteraceae</taxon>
        <taxon>Campylobacter</taxon>
    </lineage>
</organism>
<feature type="transmembrane region" description="Helical" evidence="2">
    <location>
        <begin position="121"/>
        <end position="147"/>
    </location>
</feature>
<keyword evidence="4" id="KW-1185">Reference proteome</keyword>
<proteinExistence type="predicted"/>
<dbReference type="AlphaFoldDB" id="A7I383"/>
<feature type="region of interest" description="Disordered" evidence="1">
    <location>
        <begin position="1"/>
        <end position="67"/>
    </location>
</feature>
<name>A7I383_CAMHC</name>